<dbReference type="InterPro" id="IPR017923">
    <property type="entry name" value="TFIIS_N"/>
</dbReference>
<dbReference type="InterPro" id="IPR040626">
    <property type="entry name" value="Pepdidase_M14_N"/>
</dbReference>
<keyword evidence="10" id="KW-1185">Reference proteome</keyword>
<comment type="subcellular location">
    <subcellularLocation>
        <location evidence="3">Nucleus</location>
    </subcellularLocation>
</comment>
<dbReference type="OMA" id="SMASWWM"/>
<feature type="region of interest" description="Disordered" evidence="5">
    <location>
        <begin position="424"/>
        <end position="443"/>
    </location>
</feature>
<feature type="active site" description="Proton donor/acceptor" evidence="4">
    <location>
        <position position="376"/>
    </location>
</feature>
<gene>
    <name evidence="9" type="ORF">AURANDRAFT_18992</name>
</gene>
<sequence length="515" mass="55836">MKACLLSLVAACALEPPALPRPPTISAAFDSGNVEVVDVACGDGGHEFRLKIRPDAYTRFTDETAHFQWFHFRASGVRDARCRFKSSPSCLVGDASYTPGWEHYKTVASYDREDWWRVASTTYDGGELAWELTPERDSVWFAYFAPYSWERHERVVAELSAPGALGVHSVIGETLEGRPLDMLTFGDGPVTLWATARQHPGESMAEWCAEGLMRFLNDRDDPLSRQLRRYATIRVVPNMNPDGAVAGYLRTNAGGANLNREWASGVYPNYDAPTLERSPEVYHVLKAMDHFGLDAHVDIHGDEAIAANFFAGTEGIPKWDDSLAHQLATLSDALLRRSPDFQVGLGYPVDAPGEANMAVGSNAVAQRYGALSVTLEMPFKDTSTPLDAANERDGWSPGRAAAFGRALGAALLDALPVVADARGRALPDGAAPPPRKTGGLDARGGASVVDLARSLDDARDHEAVAALRALDALPVPPKATIKTIARHFTKLRKHANPAVAGEAKALMAKWQKEAK</sequence>
<feature type="chain" id="PRO_5003262442" evidence="6">
    <location>
        <begin position="21"/>
        <end position="515"/>
    </location>
</feature>
<evidence type="ECO:0000259" key="7">
    <source>
        <dbReference type="PROSITE" id="PS51319"/>
    </source>
</evidence>
<dbReference type="Pfam" id="PF18027">
    <property type="entry name" value="Pepdidase_M14_N"/>
    <property type="match status" value="1"/>
</dbReference>
<evidence type="ECO:0000256" key="2">
    <source>
        <dbReference type="ARBA" id="ARBA00005988"/>
    </source>
</evidence>
<dbReference type="EMBL" id="GL833120">
    <property type="protein sequence ID" value="EGB12559.1"/>
    <property type="molecule type" value="Genomic_DNA"/>
</dbReference>
<dbReference type="Gene3D" id="2.60.40.3120">
    <property type="match status" value="1"/>
</dbReference>
<feature type="domain" description="TFIIS N-terminal" evidence="7">
    <location>
        <begin position="446"/>
        <end position="515"/>
    </location>
</feature>
<dbReference type="GO" id="GO:0008270">
    <property type="term" value="F:zinc ion binding"/>
    <property type="evidence" value="ECO:0007669"/>
    <property type="project" value="InterPro"/>
</dbReference>
<evidence type="ECO:0000256" key="4">
    <source>
        <dbReference type="PROSITE-ProRule" id="PRU01379"/>
    </source>
</evidence>
<dbReference type="eggNOG" id="KOG3641">
    <property type="taxonomic scope" value="Eukaryota"/>
</dbReference>
<dbReference type="InterPro" id="IPR000834">
    <property type="entry name" value="Peptidase_M14"/>
</dbReference>
<evidence type="ECO:0000256" key="5">
    <source>
        <dbReference type="SAM" id="MobiDB-lite"/>
    </source>
</evidence>
<dbReference type="CDD" id="cd06234">
    <property type="entry name" value="M14_PaCCP-like"/>
    <property type="match status" value="1"/>
</dbReference>
<accession>F0XVA8</accession>
<dbReference type="PANTHER" id="PTHR12756">
    <property type="entry name" value="CYTOSOLIC CARBOXYPEPTIDASE"/>
    <property type="match status" value="1"/>
</dbReference>
<dbReference type="GeneID" id="20219071"/>
<dbReference type="Gene3D" id="3.40.630.10">
    <property type="entry name" value="Zn peptidases"/>
    <property type="match status" value="1"/>
</dbReference>
<evidence type="ECO:0000256" key="6">
    <source>
        <dbReference type="SAM" id="SignalP"/>
    </source>
</evidence>
<dbReference type="InParanoid" id="F0XVA8"/>
<evidence type="ECO:0000313" key="9">
    <source>
        <dbReference type="EMBL" id="EGB12559.1"/>
    </source>
</evidence>
<protein>
    <submittedName>
        <fullName evidence="9">Uncharacterized protein</fullName>
    </submittedName>
</protein>
<dbReference type="GO" id="GO:0006508">
    <property type="term" value="P:proteolysis"/>
    <property type="evidence" value="ECO:0007669"/>
    <property type="project" value="InterPro"/>
</dbReference>
<dbReference type="OrthoDB" id="10253041at2759"/>
<comment type="cofactor">
    <cofactor evidence="1">
        <name>Zn(2+)</name>
        <dbReference type="ChEBI" id="CHEBI:29105"/>
    </cofactor>
</comment>
<dbReference type="PANTHER" id="PTHR12756:SF11">
    <property type="entry name" value="CYTOSOLIC CARBOXYPEPTIDASE 1"/>
    <property type="match status" value="1"/>
</dbReference>
<dbReference type="InterPro" id="IPR035441">
    <property type="entry name" value="TFIIS/LEDGF_dom_sf"/>
</dbReference>
<keyword evidence="3" id="KW-0539">Nucleus</keyword>
<dbReference type="PROSITE" id="PS51319">
    <property type="entry name" value="TFIIS_N"/>
    <property type="match status" value="1"/>
</dbReference>
<keyword evidence="6" id="KW-0732">Signal</keyword>
<dbReference type="GO" id="GO:0004181">
    <property type="term" value="F:metallocarboxypeptidase activity"/>
    <property type="evidence" value="ECO:0007669"/>
    <property type="project" value="InterPro"/>
</dbReference>
<dbReference type="InterPro" id="IPR050821">
    <property type="entry name" value="Cytosolic_carboxypeptidase"/>
</dbReference>
<name>F0XVA8_AURAN</name>
<reference evidence="9 10" key="1">
    <citation type="journal article" date="2011" name="Proc. Natl. Acad. Sci. U.S.A.">
        <title>Niche of harmful alga Aureococcus anophagefferens revealed through ecogenomics.</title>
        <authorList>
            <person name="Gobler C.J."/>
            <person name="Berry D.L."/>
            <person name="Dyhrman S.T."/>
            <person name="Wilhelm S.W."/>
            <person name="Salamov A."/>
            <person name="Lobanov A.V."/>
            <person name="Zhang Y."/>
            <person name="Collier J.L."/>
            <person name="Wurch L.L."/>
            <person name="Kustka A.B."/>
            <person name="Dill B.D."/>
            <person name="Shah M."/>
            <person name="VerBerkmoes N.C."/>
            <person name="Kuo A."/>
            <person name="Terry A."/>
            <person name="Pangilinan J."/>
            <person name="Lindquist E.A."/>
            <person name="Lucas S."/>
            <person name="Paulsen I.T."/>
            <person name="Hattenrath-Lehmann T.K."/>
            <person name="Talmage S.C."/>
            <person name="Walker E.A."/>
            <person name="Koch F."/>
            <person name="Burson A.M."/>
            <person name="Marcoval M.A."/>
            <person name="Tang Y.Z."/>
            <person name="Lecleir G.R."/>
            <person name="Coyne K.J."/>
            <person name="Berg G.M."/>
            <person name="Bertrand E.M."/>
            <person name="Saito M.A."/>
            <person name="Gladyshev V.N."/>
            <person name="Grigoriev I.V."/>
        </authorList>
    </citation>
    <scope>NUCLEOTIDE SEQUENCE [LARGE SCALE GENOMIC DNA]</scope>
    <source>
        <strain evidence="10">CCMP 1984</strain>
    </source>
</reference>
<dbReference type="AlphaFoldDB" id="F0XVA8"/>
<dbReference type="Pfam" id="PF00246">
    <property type="entry name" value="Peptidase_M14"/>
    <property type="match status" value="1"/>
</dbReference>
<comment type="similarity">
    <text evidence="2 4">Belongs to the peptidase M14 family.</text>
</comment>
<proteinExistence type="inferred from homology"/>
<evidence type="ECO:0000313" key="10">
    <source>
        <dbReference type="Proteomes" id="UP000002729"/>
    </source>
</evidence>
<dbReference type="Gene3D" id="1.20.930.10">
    <property type="entry name" value="Conserved domain common to transcription factors TFIIS, elongin A, CRSP70"/>
    <property type="match status" value="1"/>
</dbReference>
<dbReference type="RefSeq" id="XP_009032231.1">
    <property type="nucleotide sequence ID" value="XM_009033983.1"/>
</dbReference>
<dbReference type="GO" id="GO:0005634">
    <property type="term" value="C:nucleus"/>
    <property type="evidence" value="ECO:0007669"/>
    <property type="project" value="UniProtKB-SubCell"/>
</dbReference>
<dbReference type="KEGG" id="aaf:AURANDRAFT_18992"/>
<evidence type="ECO:0000256" key="3">
    <source>
        <dbReference type="PROSITE-ProRule" id="PRU00649"/>
    </source>
</evidence>
<dbReference type="SUPFAM" id="SSF53187">
    <property type="entry name" value="Zn-dependent exopeptidases"/>
    <property type="match status" value="1"/>
</dbReference>
<organism evidence="10">
    <name type="scientific">Aureococcus anophagefferens</name>
    <name type="common">Harmful bloom alga</name>
    <dbReference type="NCBI Taxonomy" id="44056"/>
    <lineage>
        <taxon>Eukaryota</taxon>
        <taxon>Sar</taxon>
        <taxon>Stramenopiles</taxon>
        <taxon>Ochrophyta</taxon>
        <taxon>Pelagophyceae</taxon>
        <taxon>Pelagomonadales</taxon>
        <taxon>Pelagomonadaceae</taxon>
        <taxon>Aureococcus</taxon>
    </lineage>
</organism>
<dbReference type="Proteomes" id="UP000002729">
    <property type="component" value="Unassembled WGS sequence"/>
</dbReference>
<feature type="domain" description="Peptidase M14" evidence="8">
    <location>
        <begin position="145"/>
        <end position="409"/>
    </location>
</feature>
<dbReference type="PROSITE" id="PS52035">
    <property type="entry name" value="PEPTIDASE_M14"/>
    <property type="match status" value="1"/>
</dbReference>
<feature type="signal peptide" evidence="6">
    <location>
        <begin position="1"/>
        <end position="20"/>
    </location>
</feature>
<evidence type="ECO:0000256" key="1">
    <source>
        <dbReference type="ARBA" id="ARBA00001947"/>
    </source>
</evidence>
<evidence type="ECO:0000259" key="8">
    <source>
        <dbReference type="PROSITE" id="PS52035"/>
    </source>
</evidence>